<dbReference type="PeptideAtlas" id="P91037"/>
<dbReference type="FunFam" id="3.40.50.2000:FF:000038">
    <property type="entry name" value="UDP-GlucuronosylTransferase"/>
    <property type="match status" value="1"/>
</dbReference>
<evidence type="ECO:0000256" key="9">
    <source>
        <dbReference type="ARBA" id="ARBA00047475"/>
    </source>
</evidence>
<evidence type="ECO:0000313" key="12">
    <source>
        <dbReference type="EMBL" id="CCD64217.1"/>
    </source>
</evidence>
<dbReference type="EC" id="2.4.1.17" evidence="11"/>
<keyword evidence="13" id="KW-1185">Reference proteome</keyword>
<comment type="similarity">
    <text evidence="2 10">Belongs to the UDP-glycosyltransferase family.</text>
</comment>
<name>P91037_CAEEL</name>
<evidence type="ECO:0000313" key="13">
    <source>
        <dbReference type="Proteomes" id="UP000001940"/>
    </source>
</evidence>
<dbReference type="AGR" id="WB:WBGene00015694"/>
<dbReference type="GeneID" id="182508"/>
<dbReference type="UCSC" id="C10H11.5">
    <property type="organism name" value="c. elegans"/>
</dbReference>
<feature type="signal peptide" evidence="11">
    <location>
        <begin position="1"/>
        <end position="18"/>
    </location>
</feature>
<evidence type="ECO:0000256" key="2">
    <source>
        <dbReference type="ARBA" id="ARBA00009995"/>
    </source>
</evidence>
<dbReference type="Pfam" id="PF00201">
    <property type="entry name" value="UDPGT"/>
    <property type="match status" value="1"/>
</dbReference>
<keyword evidence="7 11" id="KW-1133">Transmembrane helix</keyword>
<dbReference type="FunCoup" id="P91037">
    <property type="interactions" value="13"/>
</dbReference>
<keyword evidence="3 10" id="KW-0328">Glycosyltransferase</keyword>
<dbReference type="PIR" id="T25535">
    <property type="entry name" value="T25535"/>
</dbReference>
<feature type="chain" id="PRO_5005142313" description="UDP-glucuronosyltransferase" evidence="11">
    <location>
        <begin position="19"/>
        <end position="526"/>
    </location>
</feature>
<dbReference type="PANTHER" id="PTHR48043">
    <property type="entry name" value="EG:EG0003.4 PROTEIN-RELATED"/>
    <property type="match status" value="1"/>
</dbReference>
<dbReference type="HOGENOM" id="CLU_012949_1_4_1"/>
<dbReference type="InterPro" id="IPR035595">
    <property type="entry name" value="UDP_glycos_trans_CS"/>
</dbReference>
<dbReference type="EMBL" id="BX284601">
    <property type="protein sequence ID" value="CCD64217.1"/>
    <property type="molecule type" value="Genomic_DNA"/>
</dbReference>
<evidence type="ECO:0000313" key="14">
    <source>
        <dbReference type="WormBase" id="C10H11.5"/>
    </source>
</evidence>
<dbReference type="GO" id="GO:0008194">
    <property type="term" value="F:UDP-glycosyltransferase activity"/>
    <property type="evidence" value="ECO:0000318"/>
    <property type="project" value="GO_Central"/>
</dbReference>
<accession>P91037</accession>
<proteinExistence type="inferred from homology"/>
<keyword evidence="5 11" id="KW-0812">Transmembrane</keyword>
<sequence length="526" mass="60374">MLLFFYFLRFLLIFQVNSINVLVYSPAFAASHTNFMARLADTLTEAGHNVTFLVPIVDVARTKQLGVHVTTDVIIVEKDEHTTQESVPFDDSMEAYWTEETHSSNVGESFQWFFDGMKLGCENLLRRHEILDQLKSRNFDVAIVEPLSVCGLGLAKKLEIGKTILASSCAYYDYLFRHIGEPDVHSYLPSLMSTTGDVMTTFERLENHRVAEAMATAMYKMFDSEKAIYRKHFGDEIPDWRDLLPAASLYFTNSNPYLDFPRPILQKTVSIGGISVDTKKIKSQELDKEWNHILNKRNLNMLISFGSMIHSSHMLDDAKKNLIKVIKSEPNVTFIWKYETNDTSFAFGIDNIYFSKWVPQSKLLNDARLTAFLTHGGLGSTNELAHFGKPAVMVPIFGDQYRNGHMLQRHGCAIIVQKTELSNWKIVSSAVKSVLYDENYKKNAAHLADLLQNQPVKPKEIVVKYVEFVARFGPFPEMDAYGRQLNFIQRNLLDVYLIELFGHFLFFLIIFCLIPLQLKRWLIKRT</sequence>
<dbReference type="CTD" id="182508"/>
<dbReference type="PaxDb" id="6239-C10H11.5"/>
<evidence type="ECO:0000256" key="4">
    <source>
        <dbReference type="ARBA" id="ARBA00022679"/>
    </source>
</evidence>
<dbReference type="InParanoid" id="P91037"/>
<dbReference type="WormBase" id="C10H11.5">
    <property type="protein sequence ID" value="CE08094"/>
    <property type="gene ID" value="WBGene00015694"/>
    <property type="gene designation" value="ugt-27"/>
</dbReference>
<protein>
    <recommendedName>
        <fullName evidence="11">UDP-glucuronosyltransferase</fullName>
        <ecNumber evidence="11">2.4.1.17</ecNumber>
    </recommendedName>
</protein>
<dbReference type="OrthoDB" id="5835829at2759"/>
<dbReference type="CDD" id="cd03784">
    <property type="entry name" value="GT1_Gtf-like"/>
    <property type="match status" value="1"/>
</dbReference>
<dbReference type="AlphaFoldDB" id="P91037"/>
<evidence type="ECO:0000256" key="1">
    <source>
        <dbReference type="ARBA" id="ARBA00004167"/>
    </source>
</evidence>
<evidence type="ECO:0000256" key="5">
    <source>
        <dbReference type="ARBA" id="ARBA00022692"/>
    </source>
</evidence>
<evidence type="ECO:0000256" key="3">
    <source>
        <dbReference type="ARBA" id="ARBA00022676"/>
    </source>
</evidence>
<dbReference type="InterPro" id="IPR002213">
    <property type="entry name" value="UDP_glucos_trans"/>
</dbReference>
<evidence type="ECO:0000256" key="8">
    <source>
        <dbReference type="ARBA" id="ARBA00023136"/>
    </source>
</evidence>
<dbReference type="Bgee" id="WBGene00015694">
    <property type="expression patterns" value="Expressed in adult organism"/>
</dbReference>
<dbReference type="Gene3D" id="3.40.50.2000">
    <property type="entry name" value="Glycogen Phosphorylase B"/>
    <property type="match status" value="2"/>
</dbReference>
<dbReference type="FunFam" id="3.40.50.2000:FF:000204">
    <property type="entry name" value="UDP-glucuronosyltransferase"/>
    <property type="match status" value="1"/>
</dbReference>
<dbReference type="CAZy" id="GT1">
    <property type="family name" value="Glycosyltransferase Family 1"/>
</dbReference>
<evidence type="ECO:0000256" key="7">
    <source>
        <dbReference type="ARBA" id="ARBA00022989"/>
    </source>
</evidence>
<dbReference type="SMR" id="P91037"/>
<dbReference type="eggNOG" id="KOG1192">
    <property type="taxonomic scope" value="Eukaryota"/>
</dbReference>
<comment type="catalytic activity">
    <reaction evidence="9 11">
        <text>glucuronate acceptor + UDP-alpha-D-glucuronate = acceptor beta-D-glucuronoside + UDP + H(+)</text>
        <dbReference type="Rhea" id="RHEA:21032"/>
        <dbReference type="ChEBI" id="CHEBI:15378"/>
        <dbReference type="ChEBI" id="CHEBI:58052"/>
        <dbReference type="ChEBI" id="CHEBI:58223"/>
        <dbReference type="ChEBI" id="CHEBI:132367"/>
        <dbReference type="ChEBI" id="CHEBI:132368"/>
        <dbReference type="EC" id="2.4.1.17"/>
    </reaction>
</comment>
<comment type="subcellular location">
    <subcellularLocation>
        <location evidence="1 11">Membrane</location>
        <topology evidence="1 11">Single-pass membrane protein</topology>
    </subcellularLocation>
</comment>
<dbReference type="SUPFAM" id="SSF53756">
    <property type="entry name" value="UDP-Glycosyltransferase/glycogen phosphorylase"/>
    <property type="match status" value="1"/>
</dbReference>
<gene>
    <name evidence="12 14" type="primary">ugt-27</name>
    <name evidence="14" type="ORF">C10H11.5</name>
    <name evidence="12" type="ORF">CELE_C10H11.5</name>
</gene>
<evidence type="ECO:0000256" key="10">
    <source>
        <dbReference type="RuleBase" id="RU003718"/>
    </source>
</evidence>
<keyword evidence="8 11" id="KW-0472">Membrane</keyword>
<dbReference type="RefSeq" id="NP_491436.1">
    <property type="nucleotide sequence ID" value="NM_059035.3"/>
</dbReference>
<dbReference type="PANTHER" id="PTHR48043:SF50">
    <property type="entry name" value="UDP-GLUCURONOSYLTRANSFERASE"/>
    <property type="match status" value="1"/>
</dbReference>
<keyword evidence="4 10" id="KW-0808">Transferase</keyword>
<feature type="transmembrane region" description="Helical" evidence="11">
    <location>
        <begin position="495"/>
        <end position="516"/>
    </location>
</feature>
<reference evidence="12 13" key="1">
    <citation type="journal article" date="1998" name="Science">
        <title>Genome sequence of the nematode C. elegans: a platform for investigating biology.</title>
        <authorList>
            <consortium name="The C. elegans sequencing consortium"/>
            <person name="Sulson J.E."/>
            <person name="Waterston R."/>
        </authorList>
    </citation>
    <scope>NUCLEOTIDE SEQUENCE [LARGE SCALE GENOMIC DNA]</scope>
    <source>
        <strain evidence="12 13">Bristol N2</strain>
    </source>
</reference>
<evidence type="ECO:0000256" key="6">
    <source>
        <dbReference type="ARBA" id="ARBA00022729"/>
    </source>
</evidence>
<dbReference type="Proteomes" id="UP000001940">
    <property type="component" value="Chromosome I"/>
</dbReference>
<dbReference type="InterPro" id="IPR050271">
    <property type="entry name" value="UDP-glycosyltransferase"/>
</dbReference>
<keyword evidence="6 11" id="KW-0732">Signal</keyword>
<dbReference type="GO" id="GO:0015020">
    <property type="term" value="F:glucuronosyltransferase activity"/>
    <property type="evidence" value="ECO:0007669"/>
    <property type="project" value="UniProtKB-EC"/>
</dbReference>
<dbReference type="OMA" id="QSFKWFF"/>
<organism evidence="12 13">
    <name type="scientific">Caenorhabditis elegans</name>
    <dbReference type="NCBI Taxonomy" id="6239"/>
    <lineage>
        <taxon>Eukaryota</taxon>
        <taxon>Metazoa</taxon>
        <taxon>Ecdysozoa</taxon>
        <taxon>Nematoda</taxon>
        <taxon>Chromadorea</taxon>
        <taxon>Rhabditida</taxon>
        <taxon>Rhabditina</taxon>
        <taxon>Rhabditomorpha</taxon>
        <taxon>Rhabditoidea</taxon>
        <taxon>Rhabditidae</taxon>
        <taxon>Peloderinae</taxon>
        <taxon>Caenorhabditis</taxon>
    </lineage>
</organism>
<dbReference type="GO" id="GO:0016020">
    <property type="term" value="C:membrane"/>
    <property type="evidence" value="ECO:0007669"/>
    <property type="project" value="UniProtKB-SubCell"/>
</dbReference>
<dbReference type="KEGG" id="cel:CELE_C10H11.5"/>
<dbReference type="PhylomeDB" id="P91037"/>
<dbReference type="PROSITE" id="PS00375">
    <property type="entry name" value="UDPGT"/>
    <property type="match status" value="1"/>
</dbReference>
<evidence type="ECO:0000256" key="11">
    <source>
        <dbReference type="RuleBase" id="RU362059"/>
    </source>
</evidence>